<feature type="transmembrane region" description="Helical" evidence="1">
    <location>
        <begin position="12"/>
        <end position="30"/>
    </location>
</feature>
<dbReference type="InterPro" id="IPR003399">
    <property type="entry name" value="Mce/MlaD"/>
</dbReference>
<dbReference type="AlphaFoldDB" id="A0A6B3N8C7"/>
<keyword evidence="1" id="KW-1133">Transmembrane helix</keyword>
<evidence type="ECO:0000256" key="1">
    <source>
        <dbReference type="SAM" id="Phobius"/>
    </source>
</evidence>
<gene>
    <name evidence="3" type="ORF">F6J89_09690</name>
</gene>
<protein>
    <submittedName>
        <fullName evidence="3">MCE family protein</fullName>
    </submittedName>
</protein>
<name>A0A6B3N8C7_9CYAN</name>
<dbReference type="PROSITE" id="PS51257">
    <property type="entry name" value="PROKAR_LIPOPROTEIN"/>
    <property type="match status" value="1"/>
</dbReference>
<dbReference type="Pfam" id="PF02470">
    <property type="entry name" value="MlaD"/>
    <property type="match status" value="1"/>
</dbReference>
<evidence type="ECO:0000313" key="3">
    <source>
        <dbReference type="EMBL" id="NER27887.1"/>
    </source>
</evidence>
<comment type="caution">
    <text evidence="3">The sequence shown here is derived from an EMBL/GenBank/DDBJ whole genome shotgun (WGS) entry which is preliminary data.</text>
</comment>
<feature type="domain" description="Mce/MlaD" evidence="2">
    <location>
        <begin position="38"/>
        <end position="113"/>
    </location>
</feature>
<dbReference type="InterPro" id="IPR039342">
    <property type="entry name" value="TGD2-like"/>
</dbReference>
<sequence>MRARTIREGSVGLLILAGCAAFGGLILWLGSLRLGSRSYKFIVNFTEIAGMQVGAVVRYRGVEVGQIAAIKAKTNGVDATVEISNTSLSIPRESRVEANQYGLIGQTTIDITPETTLSTEVGSLNPLSSQCQESKLIICDKDRIQGDIGVNFTTLLRASTQFTERYTDPQFFDNVNSLTANAATAAAGLAELAKELSLLSSSFRQEIGSFSNAADSLSKAADQSTRQLSVVTDSVAKTAEQYSVTASELNRLLATTNELVATNRGTLVRTLDGIAQTSEKLSGLVGGLSTTVSRVNSTVDRVNSKVDDTEVGGLLQNLETLSANAVDASANLRDISKTLNDPTNLVVLQQTLDSARVTFENTQKITSDLDALTGDPSFRTNVKELIDGLNQLVSSTQQLEQQVQVAESLAPINATLNSTASSNNRLLLSQKSQLKTPLDNTNFQIDAQEDIFRLEPPARKKQLIVTDNQD</sequence>
<accession>A0A6B3N8C7</accession>
<organism evidence="3">
    <name type="scientific">Symploca sp. SIO1C4</name>
    <dbReference type="NCBI Taxonomy" id="2607765"/>
    <lineage>
        <taxon>Bacteria</taxon>
        <taxon>Bacillati</taxon>
        <taxon>Cyanobacteriota</taxon>
        <taxon>Cyanophyceae</taxon>
        <taxon>Coleofasciculales</taxon>
        <taxon>Coleofasciculaceae</taxon>
        <taxon>Symploca</taxon>
    </lineage>
</organism>
<keyword evidence="1" id="KW-0472">Membrane</keyword>
<evidence type="ECO:0000259" key="2">
    <source>
        <dbReference type="Pfam" id="PF02470"/>
    </source>
</evidence>
<dbReference type="PANTHER" id="PTHR34675:SF1">
    <property type="entry name" value="PROTEIN TRIGALACTOSYLDIACYLGLYCEROL 2, CHLOROPLASTIC"/>
    <property type="match status" value="1"/>
</dbReference>
<proteinExistence type="predicted"/>
<keyword evidence="1" id="KW-0812">Transmembrane</keyword>
<dbReference type="PANTHER" id="PTHR34675">
    <property type="entry name" value="PROTEIN TRIGALACTOSYLDIACYLGLYCEROL 2, CHLOROPLASTIC"/>
    <property type="match status" value="1"/>
</dbReference>
<dbReference type="EMBL" id="JAAHFQ010000145">
    <property type="protein sequence ID" value="NER27887.1"/>
    <property type="molecule type" value="Genomic_DNA"/>
</dbReference>
<reference evidence="3" key="1">
    <citation type="submission" date="2019-11" db="EMBL/GenBank/DDBJ databases">
        <title>Genomic insights into an expanded diversity of filamentous marine cyanobacteria reveals the extraordinary biosynthetic potential of Moorea and Okeania.</title>
        <authorList>
            <person name="Ferreira Leao T."/>
            <person name="Wang M."/>
            <person name="Moss N."/>
            <person name="Da Silva R."/>
            <person name="Sanders J."/>
            <person name="Nurk S."/>
            <person name="Gurevich A."/>
            <person name="Humphrey G."/>
            <person name="Reher R."/>
            <person name="Zhu Q."/>
            <person name="Belda-Ferre P."/>
            <person name="Glukhov E."/>
            <person name="Rex R."/>
            <person name="Dorrestein P.C."/>
            <person name="Knight R."/>
            <person name="Pevzner P."/>
            <person name="Gerwick W.H."/>
            <person name="Gerwick L."/>
        </authorList>
    </citation>
    <scope>NUCLEOTIDE SEQUENCE</scope>
    <source>
        <strain evidence="3">SIO1C4</strain>
    </source>
</reference>